<dbReference type="InterPro" id="IPR001736">
    <property type="entry name" value="PLipase_D/transphosphatidylase"/>
</dbReference>
<proteinExistence type="predicted"/>
<dbReference type="Gene3D" id="3.30.870.10">
    <property type="entry name" value="Endonuclease Chain A"/>
    <property type="match status" value="2"/>
</dbReference>
<feature type="transmembrane region" description="Helical" evidence="1">
    <location>
        <begin position="12"/>
        <end position="32"/>
    </location>
</feature>
<feature type="domain" description="PLD phosphodiesterase" evidence="2">
    <location>
        <begin position="376"/>
        <end position="403"/>
    </location>
</feature>
<evidence type="ECO:0000313" key="3">
    <source>
        <dbReference type="EMBL" id="MSS40288.1"/>
    </source>
</evidence>
<name>A0A844F352_CLOSV</name>
<dbReference type="PANTHER" id="PTHR21248">
    <property type="entry name" value="CARDIOLIPIN SYNTHASE"/>
    <property type="match status" value="1"/>
</dbReference>
<evidence type="ECO:0000313" key="4">
    <source>
        <dbReference type="Proteomes" id="UP000462363"/>
    </source>
</evidence>
<evidence type="ECO:0000256" key="1">
    <source>
        <dbReference type="SAM" id="Phobius"/>
    </source>
</evidence>
<dbReference type="Pfam" id="PF13091">
    <property type="entry name" value="PLDc_2"/>
    <property type="match status" value="2"/>
</dbReference>
<accession>A0A844F352</accession>
<protein>
    <submittedName>
        <fullName evidence="3">Phospholipase D family protein</fullName>
    </submittedName>
</protein>
<dbReference type="RefSeq" id="WP_154322890.1">
    <property type="nucleotide sequence ID" value="NZ_CAUEXX010000016.1"/>
</dbReference>
<dbReference type="AlphaFoldDB" id="A0A844F352"/>
<dbReference type="SUPFAM" id="SSF56024">
    <property type="entry name" value="Phospholipase D/nuclease"/>
    <property type="match status" value="2"/>
</dbReference>
<dbReference type="GO" id="GO:0030572">
    <property type="term" value="F:phosphatidyltransferase activity"/>
    <property type="evidence" value="ECO:0007669"/>
    <property type="project" value="UniProtKB-ARBA"/>
</dbReference>
<dbReference type="EMBL" id="VUMB01000013">
    <property type="protein sequence ID" value="MSS40288.1"/>
    <property type="molecule type" value="Genomic_DNA"/>
</dbReference>
<dbReference type="Proteomes" id="UP000462363">
    <property type="component" value="Unassembled WGS sequence"/>
</dbReference>
<dbReference type="PANTHER" id="PTHR21248:SF12">
    <property type="entry name" value="CARDIOLIPIN SYNTHASE C"/>
    <property type="match status" value="1"/>
</dbReference>
<sequence length="475" mass="55481">MKKRLRFKLRYLVFIIVAFILYVLLGIILSYIRHPQVSKEYQEGFDPKEYYSDQASCDRACVIEDNEEALKERLNMFAQAKDRIILSTFDFHADKSGKDVIAALIEAADRGVDVKILVDGFSALQQMDGNAYFQALSTMDKVEIRIYNRINLLMPWKSMGRLHDKYVIIDDDLYLLGGRNTYDYFLGDHGYKNYDRDVLVYTPEPENQESSIHQLEEYFESVWNLDVCKPFYNDSKNASKEKVAQAREELKKRYQKMNKEFPDMGKARDYAERTFEVNRITLLYNPTHVYSKEPTLFYSLKRLMEETDEEVAIHTPYVICNDWMYQSFAEICEENPNVTMMTNSVANNGNPFGASDYQKNKGRLLETGLKIQEYEGGVSYHGKSITIGDELAIVGSFNMDMRSAYLDTELMLVVDSKEVTSQLKGYMEAYEADSVKVLDEEHYEIPEGVERQELTKKREQRIRLVGMFNWFRFLM</sequence>
<feature type="domain" description="PLD phosphodiesterase" evidence="2">
    <location>
        <begin position="158"/>
        <end position="185"/>
    </location>
</feature>
<dbReference type="InterPro" id="IPR025202">
    <property type="entry name" value="PLD-like_dom"/>
</dbReference>
<keyword evidence="1" id="KW-0472">Membrane</keyword>
<organism evidence="3 4">
    <name type="scientific">Clostridium scindens (strain JCM 10418 / VPI 12708)</name>
    <dbReference type="NCBI Taxonomy" id="29347"/>
    <lineage>
        <taxon>Bacteria</taxon>
        <taxon>Bacillati</taxon>
        <taxon>Bacillota</taxon>
        <taxon>Clostridia</taxon>
        <taxon>Lachnospirales</taxon>
        <taxon>Lachnospiraceae</taxon>
    </lineage>
</organism>
<comment type="caution">
    <text evidence="3">The sequence shown here is derived from an EMBL/GenBank/DDBJ whole genome shotgun (WGS) entry which is preliminary data.</text>
</comment>
<dbReference type="GO" id="GO:0032049">
    <property type="term" value="P:cardiolipin biosynthetic process"/>
    <property type="evidence" value="ECO:0007669"/>
    <property type="project" value="UniProtKB-ARBA"/>
</dbReference>
<evidence type="ECO:0000259" key="2">
    <source>
        <dbReference type="PROSITE" id="PS50035"/>
    </source>
</evidence>
<keyword evidence="1" id="KW-1133">Transmembrane helix</keyword>
<dbReference type="CDD" id="cd09113">
    <property type="entry name" value="PLDc_ymdC_like_2"/>
    <property type="match status" value="1"/>
</dbReference>
<keyword evidence="1" id="KW-0812">Transmembrane</keyword>
<gene>
    <name evidence="3" type="ORF">FYJ37_07975</name>
</gene>
<dbReference type="SMART" id="SM00155">
    <property type="entry name" value="PLDc"/>
    <property type="match status" value="2"/>
</dbReference>
<dbReference type="PROSITE" id="PS50035">
    <property type="entry name" value="PLD"/>
    <property type="match status" value="2"/>
</dbReference>
<reference evidence="3 4" key="1">
    <citation type="submission" date="2019-08" db="EMBL/GenBank/DDBJ databases">
        <title>In-depth cultivation of the pig gut microbiome towards novel bacterial diversity and tailored functional studies.</title>
        <authorList>
            <person name="Wylensek D."/>
            <person name="Hitch T.C.A."/>
            <person name="Clavel T."/>
        </authorList>
    </citation>
    <scope>NUCLEOTIDE SEQUENCE [LARGE SCALE GENOMIC DNA]</scope>
    <source>
        <strain evidence="3 4">BL-389-WT-3D</strain>
    </source>
</reference>